<dbReference type="RefSeq" id="WP_183499476.1">
    <property type="nucleotide sequence ID" value="NZ_BAABCO010000001.1"/>
</dbReference>
<keyword evidence="4" id="KW-1185">Reference proteome</keyword>
<name>A0AA40SP78_9MICO</name>
<reference evidence="3 4" key="1">
    <citation type="submission" date="2020-08" db="EMBL/GenBank/DDBJ databases">
        <title>Sequencing the genomes of 1000 actinobacteria strains.</title>
        <authorList>
            <person name="Klenk H.-P."/>
        </authorList>
    </citation>
    <scope>NUCLEOTIDE SEQUENCE [LARGE SCALE GENOMIC DNA]</scope>
    <source>
        <strain evidence="3 4">DSM 19600</strain>
    </source>
</reference>
<evidence type="ECO:0000313" key="4">
    <source>
        <dbReference type="Proteomes" id="UP000549113"/>
    </source>
</evidence>
<feature type="region of interest" description="Disordered" evidence="1">
    <location>
        <begin position="142"/>
        <end position="163"/>
    </location>
</feature>
<keyword evidence="2" id="KW-0812">Transmembrane</keyword>
<feature type="compositionally biased region" description="Low complexity" evidence="1">
    <location>
        <begin position="143"/>
        <end position="156"/>
    </location>
</feature>
<proteinExistence type="predicted"/>
<organism evidence="3 4">
    <name type="scientific">Microbacterium invictum</name>
    <dbReference type="NCBI Taxonomy" id="515415"/>
    <lineage>
        <taxon>Bacteria</taxon>
        <taxon>Bacillati</taxon>
        <taxon>Actinomycetota</taxon>
        <taxon>Actinomycetes</taxon>
        <taxon>Micrococcales</taxon>
        <taxon>Microbacteriaceae</taxon>
        <taxon>Microbacterium</taxon>
    </lineage>
</organism>
<feature type="transmembrane region" description="Helical" evidence="2">
    <location>
        <begin position="12"/>
        <end position="28"/>
    </location>
</feature>
<evidence type="ECO:0000256" key="1">
    <source>
        <dbReference type="SAM" id="MobiDB-lite"/>
    </source>
</evidence>
<accession>A0AA40SP78</accession>
<sequence>MKSWIVRFGSLYVFNIVVLLLIGVLPSVRVGWAVLWAALVLALATIWLKPLITKLFTGSAAKSAGDRTKAGEKVVQYGIVFVVELIIWILVVLLSGVNVSGFFWGWALPPVFLLIAWIIYDQIDDKVETRAGALYDRATGGRAASVDAAAPASPAAQTGREELKDGLTPEQRKMLDDLG</sequence>
<protein>
    <submittedName>
        <fullName evidence="3">Uncharacterized protein</fullName>
    </submittedName>
</protein>
<feature type="transmembrane region" description="Helical" evidence="2">
    <location>
        <begin position="34"/>
        <end position="53"/>
    </location>
</feature>
<dbReference type="Proteomes" id="UP000549113">
    <property type="component" value="Unassembled WGS sequence"/>
</dbReference>
<keyword evidence="2" id="KW-1133">Transmembrane helix</keyword>
<evidence type="ECO:0000256" key="2">
    <source>
        <dbReference type="SAM" id="Phobius"/>
    </source>
</evidence>
<keyword evidence="2" id="KW-0472">Membrane</keyword>
<comment type="caution">
    <text evidence="3">The sequence shown here is derived from an EMBL/GenBank/DDBJ whole genome shotgun (WGS) entry which is preliminary data.</text>
</comment>
<dbReference type="AlphaFoldDB" id="A0AA40SP78"/>
<dbReference type="EMBL" id="JACIFH010000001">
    <property type="protein sequence ID" value="MBB4139865.1"/>
    <property type="molecule type" value="Genomic_DNA"/>
</dbReference>
<feature type="transmembrane region" description="Helical" evidence="2">
    <location>
        <begin position="74"/>
        <end position="97"/>
    </location>
</feature>
<feature type="transmembrane region" description="Helical" evidence="2">
    <location>
        <begin position="103"/>
        <end position="120"/>
    </location>
</feature>
<evidence type="ECO:0000313" key="3">
    <source>
        <dbReference type="EMBL" id="MBB4139865.1"/>
    </source>
</evidence>
<gene>
    <name evidence="3" type="ORF">BKA10_001659</name>
</gene>